<organism evidence="2 3">
    <name type="scientific">Desulfotomaculum nigrificans (strain DSM 14880 / VKM B-2319 / CO-1-SRB)</name>
    <name type="common">Desulfotomaculum carboxydivorans</name>
    <dbReference type="NCBI Taxonomy" id="868595"/>
    <lineage>
        <taxon>Bacteria</taxon>
        <taxon>Bacillati</taxon>
        <taxon>Bacillota</taxon>
        <taxon>Clostridia</taxon>
        <taxon>Eubacteriales</taxon>
        <taxon>Desulfotomaculaceae</taxon>
        <taxon>Desulfotomaculum</taxon>
    </lineage>
</organism>
<proteinExistence type="predicted"/>
<feature type="transmembrane region" description="Helical" evidence="1">
    <location>
        <begin position="6"/>
        <end position="26"/>
    </location>
</feature>
<keyword evidence="1 2" id="KW-0812">Transmembrane</keyword>
<feature type="transmembrane region" description="Helical" evidence="1">
    <location>
        <begin position="86"/>
        <end position="104"/>
    </location>
</feature>
<evidence type="ECO:0000256" key="1">
    <source>
        <dbReference type="SAM" id="Phobius"/>
    </source>
</evidence>
<sequence length="127" mass="14504">MGLKIQLIKCTGWLGLFLISLCLAKLLSKEKRENKLLLFVRNNHKVFGWVSLIVLSVHGLLANNVLIPVMGRGKHLHLLETTGWGYLVWIMLFIICISSVLLPYKVFRKGHLQLVIVFGVLVFFHIL</sequence>
<dbReference type="RefSeq" id="WP_013809540.1">
    <property type="nucleotide sequence ID" value="NC_015565.1"/>
</dbReference>
<dbReference type="Proteomes" id="UP000009226">
    <property type="component" value="Chromosome"/>
</dbReference>
<keyword evidence="1" id="KW-0472">Membrane</keyword>
<evidence type="ECO:0000313" key="3">
    <source>
        <dbReference type="Proteomes" id="UP000009226"/>
    </source>
</evidence>
<dbReference type="HOGENOM" id="CLU_1977950_0_0_9"/>
<evidence type="ECO:0000313" key="2">
    <source>
        <dbReference type="EMBL" id="AEF93215.1"/>
    </source>
</evidence>
<gene>
    <name evidence="2" type="ordered locus">Desca_0318</name>
</gene>
<dbReference type="AlphaFoldDB" id="F6B6E4"/>
<accession>F6B6E4</accession>
<dbReference type="KEGG" id="dca:Desca_0318"/>
<protein>
    <submittedName>
        <fullName evidence="2">Ferric reductase domain protein protein transmembrane component domain protein</fullName>
    </submittedName>
</protein>
<reference evidence="2 3" key="1">
    <citation type="submission" date="2011-05" db="EMBL/GenBank/DDBJ databases">
        <title>Complete sequence of Desulfotomaculum carboxydivorans CO-1-SRB.</title>
        <authorList>
            <consortium name="US DOE Joint Genome Institute"/>
            <person name="Lucas S."/>
            <person name="Han J."/>
            <person name="Lapidus A."/>
            <person name="Cheng J.-F."/>
            <person name="Goodwin L."/>
            <person name="Pitluck S."/>
            <person name="Peters L."/>
            <person name="Mikhailova N."/>
            <person name="Lu M."/>
            <person name="Han C."/>
            <person name="Tapia R."/>
            <person name="Land M."/>
            <person name="Hauser L."/>
            <person name="Kyrpides N."/>
            <person name="Ivanova N."/>
            <person name="Pagani I."/>
            <person name="Stams A."/>
            <person name="Plugge C."/>
            <person name="Muyzer G."/>
            <person name="Kuever J."/>
            <person name="Parshina S."/>
            <person name="Ivanova A."/>
            <person name="Nazina T."/>
            <person name="Woyke T."/>
        </authorList>
    </citation>
    <scope>NUCLEOTIDE SEQUENCE [LARGE SCALE GENOMIC DNA]</scope>
    <source>
        <strain evidence="3">DSM 14880 / VKM B-2319 / CO-1-SRB</strain>
    </source>
</reference>
<keyword evidence="1" id="KW-1133">Transmembrane helix</keyword>
<feature type="transmembrane region" description="Helical" evidence="1">
    <location>
        <begin position="111"/>
        <end position="126"/>
    </location>
</feature>
<name>F6B6E4_DESCC</name>
<dbReference type="STRING" id="868595.Desca_0318"/>
<keyword evidence="3" id="KW-1185">Reference proteome</keyword>
<dbReference type="EMBL" id="CP002736">
    <property type="protein sequence ID" value="AEF93215.1"/>
    <property type="molecule type" value="Genomic_DNA"/>
</dbReference>
<feature type="transmembrane region" description="Helical" evidence="1">
    <location>
        <begin position="46"/>
        <end position="66"/>
    </location>
</feature>